<accession>G2Z339</accession>
<dbReference type="SUPFAM" id="SSF52047">
    <property type="entry name" value="RNI-like"/>
    <property type="match status" value="1"/>
</dbReference>
<name>G2Z339_FLABF</name>
<evidence type="ECO:0000313" key="4">
    <source>
        <dbReference type="EMBL" id="CCB70385.1"/>
    </source>
</evidence>
<evidence type="ECO:0000256" key="1">
    <source>
        <dbReference type="ARBA" id="ARBA00022729"/>
    </source>
</evidence>
<keyword evidence="1" id="KW-0732">Signal</keyword>
<gene>
    <name evidence="4" type="ordered locus">FBFL15_2375</name>
</gene>
<feature type="domain" description="DUF7619" evidence="3">
    <location>
        <begin position="790"/>
        <end position="922"/>
    </location>
</feature>
<dbReference type="Gene3D" id="3.80.10.10">
    <property type="entry name" value="Ribonuclease Inhibitor"/>
    <property type="match status" value="1"/>
</dbReference>
<sequence>MKEKILFIIIAFTTLCNAQIVNIPDANFKARLLSANATNTIAKDLSGNFIDIDTNNDNEIQETEALQVKELNLLNSTNISSIEGINSFVNLTRFEFDNGSFSNVGLNTADLTGLNQINYIDIKCGTLNLGQKNLLETLYAINTSSIIYNSTSATLKKISSRLALFLSINYLLKINLEEIKISGSTTQSDDLDYSALKYMYNLRVLDLGLTNYTDLVFTNYNALDNPLYPQNIKTLIINRLPTSLNVLNLQSIENLEFISISPTYNTGDPCNCQVFNPINFLNLKSLKFIRNYNGIQNLDLSTLTHLETFQTYETSLGSANNGSLFTINFGNNTNLKKVIIADLPTTTLNFSGNPNLEELEVYSNATYYHQVSADVNISFAPLNNIKKIKINIPYRANWSDNPRGLNLINFNNSSNLVRLELSKCILIQPLILNSNNFNYFDVSDCVFNNNLTFGTLPSLNHLNISVNSYINNLITNDLSLDLSGCPLLTSLDVLYPKLRFISLKNGITQDTFGVDLSNDNQGLVICHDNNEVTLFNGQLFDWDVPSNYTLTTYCTLSPNGLFNTLTGNIKFDSDLNGCTSTDINASNIKVKSTLNNINDFTFSNSNGNYLQYINTGNINHSIIFENPTYFTATPSTFSSNFTTYGNTQNQDICITPNGNYNDLSIVLIPINAARPGFVSKYKVLLQNKGTSTLSGNVSISFDNSKVVYTSSTIAPNFTNANTLGFNFSNINPFNTQEFIVEFTVNSPTSSNPVNSGDVLNYTASITNTFTDETVFDNTFILNQTVVNAFDPNDKTCLEGTTVTSEKIGNYVHYIIRFENNGNANATNVVIKDLINISKFDISSIFPLDASHPFRMTVTDNNKVEFFFEGIDLPFSPSEERYGYIVFKIKLKSNLVVGNSFYNNANIYFDYNAPIITNNFGTTIQNTLGLQESVLVNEISVYPNPVKDFLNFKTEHNISKVEVYDIAGRILSSNSVRENKIDLSNLKTGNYILKLYTEKGIMNTKIIKE</sequence>
<dbReference type="eggNOG" id="COG4886">
    <property type="taxonomic scope" value="Bacteria"/>
</dbReference>
<protein>
    <submittedName>
        <fullName evidence="4">Uncharacterized protein</fullName>
    </submittedName>
</protein>
<dbReference type="Pfam" id="PF18962">
    <property type="entry name" value="Por_Secre_tail"/>
    <property type="match status" value="1"/>
</dbReference>
<dbReference type="KEGG" id="fbr:FBFL15_2375"/>
<dbReference type="EMBL" id="FQ859183">
    <property type="protein sequence ID" value="CCB70385.1"/>
    <property type="molecule type" value="Genomic_DNA"/>
</dbReference>
<keyword evidence="5" id="KW-1185">Reference proteome</keyword>
<dbReference type="RefSeq" id="WP_014084845.1">
    <property type="nucleotide sequence ID" value="NC_016001.1"/>
</dbReference>
<proteinExistence type="predicted"/>
<dbReference type="Proteomes" id="UP000009186">
    <property type="component" value="Chromosome"/>
</dbReference>
<organism evidence="4 5">
    <name type="scientific">Flavobacterium branchiophilum (strain FL-15)</name>
    <dbReference type="NCBI Taxonomy" id="1034807"/>
    <lineage>
        <taxon>Bacteria</taxon>
        <taxon>Pseudomonadati</taxon>
        <taxon>Bacteroidota</taxon>
        <taxon>Flavobacteriia</taxon>
        <taxon>Flavobacteriales</taxon>
        <taxon>Flavobacteriaceae</taxon>
        <taxon>Flavobacterium</taxon>
    </lineage>
</organism>
<dbReference type="InterPro" id="IPR032675">
    <property type="entry name" value="LRR_dom_sf"/>
</dbReference>
<reference evidence="4 5" key="1">
    <citation type="journal article" date="2011" name="Appl. Environ. Microbiol.">
        <title>Complete genome sequence of the fish pathogen Flavobacterium branchiophilum.</title>
        <authorList>
            <consortium name="1:IP"/>
            <consortium name="Microbial Evolutionary Genomics,F-75015 Paris"/>
            <consortium name="France 2:CNRS"/>
            <consortium name="URA2171"/>
            <consortium name="F-75015 Paris,France 3:Unite de Virologie et Immunologie Mol."/>
            <consortium name="INRA,78352 Jouy en Josas Cedex"/>
            <consortium name="France. 4:Unite de Mathemathique"/>
            <consortium name="Informatique et Genome,INRA"/>
            <consortium name="78352 Jouy en Josas Cedex"/>
            <consortium name="France. 5:CEA/Genoscope"/>
            <consortium name="Evry"/>
            <consortium name="France"/>
            <person name="Touchon M."/>
            <person name="Barbier P."/>
            <person name="Bernardet J.F."/>
            <person name="Loux V."/>
            <person name="Vacherie B."/>
            <person name="Barbe V."/>
            <person name="Rocha E.P."/>
            <person name="Duchaud E."/>
        </authorList>
    </citation>
    <scope>NUCLEOTIDE SEQUENCE [LARGE SCALE GENOMIC DNA]</scope>
    <source>
        <strain evidence="4 5">FL-15</strain>
    </source>
</reference>
<dbReference type="STRING" id="1034807.FBFL15_2375"/>
<dbReference type="InterPro" id="IPR026444">
    <property type="entry name" value="Secre_tail"/>
</dbReference>
<dbReference type="AlphaFoldDB" id="G2Z339"/>
<dbReference type="InterPro" id="IPR055353">
    <property type="entry name" value="DUF7619"/>
</dbReference>
<evidence type="ECO:0000259" key="2">
    <source>
        <dbReference type="Pfam" id="PF18962"/>
    </source>
</evidence>
<dbReference type="NCBIfam" id="TIGR04183">
    <property type="entry name" value="Por_Secre_tail"/>
    <property type="match status" value="1"/>
</dbReference>
<feature type="domain" description="Secretion system C-terminal sorting" evidence="2">
    <location>
        <begin position="940"/>
        <end position="1006"/>
    </location>
</feature>
<evidence type="ECO:0000259" key="3">
    <source>
        <dbReference type="Pfam" id="PF24595"/>
    </source>
</evidence>
<dbReference type="HOGENOM" id="CLU_014719_0_0_10"/>
<evidence type="ECO:0000313" key="5">
    <source>
        <dbReference type="Proteomes" id="UP000009186"/>
    </source>
</evidence>
<dbReference type="Pfam" id="PF24595">
    <property type="entry name" value="DUF7619"/>
    <property type="match status" value="1"/>
</dbReference>